<evidence type="ECO:0000256" key="3">
    <source>
        <dbReference type="ARBA" id="ARBA00023242"/>
    </source>
</evidence>
<feature type="compositionally biased region" description="Polar residues" evidence="5">
    <location>
        <begin position="1153"/>
        <end position="1171"/>
    </location>
</feature>
<dbReference type="PANTHER" id="PTHR14152">
    <property type="entry name" value="SQUAMOUS CELL CARCINOMA ANTIGEN RECOGNISED BY CYTOTOXIC T LYMPHOCYTES"/>
    <property type="match status" value="1"/>
</dbReference>
<sequence length="1402" mass="153735">MDAASIIQMNKVRVSLGMAPLPVPGKDAGPSFKAADESGSESDDLSTIDKRQAAAGLNWQRLEDERLQKEEREKRKAAAKKARNAAQKYAKMDGKGLGDADEEEMDTRAWLLSQKKRQKKIEQTRKLEEELAAWEREALQQEYTSKDLAGVKVGHEAGEFDEATGEQVLTLKDTAIGEESEDDELENTELRAREKLEANMRLKKKRPDYDPMEQDEEKTLLSKYDEEIDGKMSKRFTLDGQGSAVETRRQLDADGEVKGKGVKISLDMLKDDAPASDYLDPRMIKIKKPKKKKEKTTRQKAVDEDDVIAPVGTTLSAQLAADDMDVDGAQTSGAVTSRKRAFEFDDDDLQAKLAEQRRQALKKRKKMDASELARQMRDEMPVDDEDAEEGGMIMDETSEFVANLKPPAVPEVGEVGSKTLQPAAETPPDADEADGDGDTAMGYAEAADAEDRVATASATAPLNDLTATGLEDESTLSGVGTGAALEMLRKRGQIANPADKDLSAKDRQRMKFLEEKKDLIKDWDDRAKAEREAERKNGTLKKSSAQEQQEYARRQNEKREIFISRLLADMYTKSYRPDVKLEYHDEFGRSMNQKEAFKHMSHAFHGKGSGKGKMEKRLKKIGEEKAKEGRGVGGGEEGGFVGVQATAMSSDFDDEDYSLQSIDIPFNTPPHAGPDTRNVPSPFKRLSNALNLSEEADASSSGSGQQGPVVTSNAGSERVHHAWLCDDCGSLYVCEGEASHAPLLCGDEADGVCKGTGFRLRAVEFIQDGTGLRVELCPMKREVVMRGGEVVEVTEPAQTEGFSMKDLRDSGEQPVTGASDACDFDSNSPDIETANVDDGEGSHDALPDGLPSDRGSTAKHNGGDDHHRESDHTNPANDFAASDDDGSDPSPPASGGQQPEEVWDGTGKHRVLEQPTLSIKLPCRIRRLPALRRSDSAIVLAGTAVSGEQDETRAKDERSAPIGEASQGARLYTTGKEPRRHLKLDDKGRVYAVTSSPISPDDDVISPPNGRYATEYRVYHQSERKPSCSGVLAPHCEDSDAAYSKPSEREHDREHAGADSGGAMGQDADISGSDIALSSFNDSDIHITPQQRNKRARKRTRPRWSSTRGAGGQDPDYQQYHVRLGKHVVYRRKRQASTTAGPSSIKRACDEPSQVNTGAQPNSLESSTSVTEGDRNAEQQPEMFASGLVMRNADKGPANDAAAPGGTPEIPSHATTADEKWTCMVTKPMLRHAVNFLRSYSRTSEGPTQDDIAWSGELPRSIHFTAVGNGEKYAMQREHASSLPDEKTATANSATRAHLARLPHWRKTSALIAEMGDVDFALFPSLSPEHRKLMQEGKDLITTDLAAWEASRRDSADPVRRKEWEDLKILQQAHDRIDERLAAVKRNLEKAASAAKPREGEE</sequence>
<feature type="coiled-coil region" evidence="4">
    <location>
        <begin position="117"/>
        <end position="144"/>
    </location>
</feature>
<evidence type="ECO:0000256" key="2">
    <source>
        <dbReference type="ARBA" id="ARBA00006076"/>
    </source>
</evidence>
<comment type="caution">
    <text evidence="6">The sequence shown here is derived from an EMBL/GenBank/DDBJ whole genome shotgun (WGS) entry which is preliminary data.</text>
</comment>
<feature type="compositionally biased region" description="Basic and acidic residues" evidence="5">
    <location>
        <begin position="367"/>
        <end position="380"/>
    </location>
</feature>
<feature type="region of interest" description="Disordered" evidence="5">
    <location>
        <begin position="408"/>
        <end position="476"/>
    </location>
</feature>
<evidence type="ECO:0000256" key="5">
    <source>
        <dbReference type="SAM" id="MobiDB-lite"/>
    </source>
</evidence>
<feature type="region of interest" description="Disordered" evidence="5">
    <location>
        <begin position="693"/>
        <end position="713"/>
    </location>
</feature>
<evidence type="ECO:0000256" key="1">
    <source>
        <dbReference type="ARBA" id="ARBA00004123"/>
    </source>
</evidence>
<feature type="compositionally biased region" description="Basic and acidic residues" evidence="5">
    <location>
        <begin position="63"/>
        <end position="76"/>
    </location>
</feature>
<feature type="region of interest" description="Disordered" evidence="5">
    <location>
        <begin position="944"/>
        <end position="979"/>
    </location>
</feature>
<dbReference type="EMBL" id="JAUJLE010000054">
    <property type="protein sequence ID" value="KAK0994857.1"/>
    <property type="molecule type" value="Genomic_DNA"/>
</dbReference>
<keyword evidence="7" id="KW-1185">Reference proteome</keyword>
<feature type="region of interest" description="Disordered" evidence="5">
    <location>
        <begin position="63"/>
        <end position="101"/>
    </location>
</feature>
<feature type="region of interest" description="Disordered" evidence="5">
    <location>
        <begin position="1038"/>
        <end position="1178"/>
    </location>
</feature>
<organism evidence="6 7">
    <name type="scientific">Friedmanniomyces endolithicus</name>
    <dbReference type="NCBI Taxonomy" id="329885"/>
    <lineage>
        <taxon>Eukaryota</taxon>
        <taxon>Fungi</taxon>
        <taxon>Dikarya</taxon>
        <taxon>Ascomycota</taxon>
        <taxon>Pezizomycotina</taxon>
        <taxon>Dothideomycetes</taxon>
        <taxon>Dothideomycetidae</taxon>
        <taxon>Mycosphaerellales</taxon>
        <taxon>Teratosphaeriaceae</taxon>
        <taxon>Friedmanniomyces</taxon>
    </lineage>
</organism>
<evidence type="ECO:0000256" key="4">
    <source>
        <dbReference type="SAM" id="Coils"/>
    </source>
</evidence>
<feature type="compositionally biased region" description="Basic residues" evidence="5">
    <location>
        <begin position="1092"/>
        <end position="1102"/>
    </location>
</feature>
<comment type="similarity">
    <text evidence="2">Belongs to the SNU66/SART1 family.</text>
</comment>
<feature type="compositionally biased region" description="Basic and acidic residues" evidence="5">
    <location>
        <begin position="950"/>
        <end position="959"/>
    </location>
</feature>
<dbReference type="GO" id="GO:0046540">
    <property type="term" value="C:U4/U6 x U5 tri-snRNP complex"/>
    <property type="evidence" value="ECO:0007669"/>
    <property type="project" value="TreeGrafter"/>
</dbReference>
<feature type="region of interest" description="Disordered" evidence="5">
    <location>
        <begin position="357"/>
        <end position="387"/>
    </location>
</feature>
<proteinExistence type="inferred from homology"/>
<dbReference type="Pfam" id="PF03343">
    <property type="entry name" value="SART-1"/>
    <property type="match status" value="1"/>
</dbReference>
<feature type="compositionally biased region" description="Polar residues" evidence="5">
    <location>
        <begin position="540"/>
        <end position="549"/>
    </location>
</feature>
<feature type="compositionally biased region" description="Basic and acidic residues" evidence="5">
    <location>
        <begin position="861"/>
        <end position="872"/>
    </location>
</feature>
<feature type="region of interest" description="Disordered" evidence="5">
    <location>
        <begin position="18"/>
        <end position="50"/>
    </location>
</feature>
<feature type="compositionally biased region" description="Basic residues" evidence="5">
    <location>
        <begin position="1123"/>
        <end position="1135"/>
    </location>
</feature>
<gene>
    <name evidence="6" type="ORF">LTR91_007463</name>
</gene>
<comment type="subcellular location">
    <subcellularLocation>
        <location evidence="1">Nucleus</location>
    </subcellularLocation>
</comment>
<evidence type="ECO:0000313" key="7">
    <source>
        <dbReference type="Proteomes" id="UP001175353"/>
    </source>
</evidence>
<keyword evidence="3" id="KW-0539">Nucleus</keyword>
<reference evidence="6" key="1">
    <citation type="submission" date="2023-06" db="EMBL/GenBank/DDBJ databases">
        <title>Black Yeasts Isolated from many extreme environments.</title>
        <authorList>
            <person name="Coleine C."/>
            <person name="Stajich J.E."/>
            <person name="Selbmann L."/>
        </authorList>
    </citation>
    <scope>NUCLEOTIDE SEQUENCE</scope>
    <source>
        <strain evidence="6">CCFEE 5200</strain>
    </source>
</reference>
<dbReference type="GO" id="GO:0045292">
    <property type="term" value="P:mRNA cis splicing, via spliceosome"/>
    <property type="evidence" value="ECO:0007669"/>
    <property type="project" value="TreeGrafter"/>
</dbReference>
<feature type="compositionally biased region" description="Acidic residues" evidence="5">
    <location>
        <begin position="428"/>
        <end position="437"/>
    </location>
</feature>
<name>A0AAN6KQ19_9PEZI</name>
<dbReference type="GO" id="GO:0000481">
    <property type="term" value="P:maturation of 5S rRNA"/>
    <property type="evidence" value="ECO:0007669"/>
    <property type="project" value="TreeGrafter"/>
</dbReference>
<protein>
    <submittedName>
        <fullName evidence="6">Uncharacterized protein</fullName>
    </submittedName>
</protein>
<dbReference type="InterPro" id="IPR005011">
    <property type="entry name" value="SNU66/SART1"/>
</dbReference>
<feature type="region of interest" description="Disordered" evidence="5">
    <location>
        <begin position="530"/>
        <end position="555"/>
    </location>
</feature>
<feature type="compositionally biased region" description="Basic and acidic residues" evidence="5">
    <location>
        <begin position="1046"/>
        <end position="1057"/>
    </location>
</feature>
<evidence type="ECO:0000313" key="6">
    <source>
        <dbReference type="EMBL" id="KAK0994857.1"/>
    </source>
</evidence>
<feature type="coiled-coil region" evidence="4">
    <location>
        <begin position="1367"/>
        <end position="1394"/>
    </location>
</feature>
<keyword evidence="4" id="KW-0175">Coiled coil</keyword>
<dbReference type="Proteomes" id="UP001175353">
    <property type="component" value="Unassembled WGS sequence"/>
</dbReference>
<dbReference type="PANTHER" id="PTHR14152:SF5">
    <property type="entry name" value="U4_U6.U5 TRI-SNRNP-ASSOCIATED PROTEIN 1"/>
    <property type="match status" value="1"/>
</dbReference>
<feature type="region of interest" description="Disordered" evidence="5">
    <location>
        <begin position="1192"/>
        <end position="1215"/>
    </location>
</feature>
<feature type="region of interest" description="Disordered" evidence="5">
    <location>
        <begin position="795"/>
        <end position="904"/>
    </location>
</feature>
<feature type="region of interest" description="Disordered" evidence="5">
    <location>
        <begin position="202"/>
        <end position="224"/>
    </location>
</feature>
<accession>A0AAN6KQ19</accession>